<feature type="transmembrane region" description="Helical" evidence="1">
    <location>
        <begin position="244"/>
        <end position="265"/>
    </location>
</feature>
<evidence type="ECO:0000313" key="2">
    <source>
        <dbReference type="EMBL" id="ROT75139.1"/>
    </source>
</evidence>
<feature type="transmembrane region" description="Helical" evidence="1">
    <location>
        <begin position="212"/>
        <end position="232"/>
    </location>
</feature>
<evidence type="ECO:0000313" key="3">
    <source>
        <dbReference type="Proteomes" id="UP000283509"/>
    </source>
</evidence>
<feature type="transmembrane region" description="Helical" evidence="1">
    <location>
        <begin position="277"/>
        <end position="297"/>
    </location>
</feature>
<keyword evidence="1" id="KW-1133">Transmembrane helix</keyword>
<name>A0A423TF60_PENVA</name>
<feature type="transmembrane region" description="Helical" evidence="1">
    <location>
        <begin position="107"/>
        <end position="127"/>
    </location>
</feature>
<gene>
    <name evidence="2" type="ORF">C7M84_006335</name>
</gene>
<comment type="caution">
    <text evidence="2">The sequence shown here is derived from an EMBL/GenBank/DDBJ whole genome shotgun (WGS) entry which is preliminary data.</text>
</comment>
<sequence>MSLHKKIGSSRAERKRLQAGPPPIQLTWKWCSGASAHLARSVPLHFLYRCHVGSASLQLNHRVTAVTSSLASLASLPPFSLLPLSSLLASPSVLSSFFSLLPLSSLLSSPVLLSLLPLSLHYLLLLSSSLSSFFSCPPFSLLLPVLLSLFFLLLSSSLSFPSVLSFIFFSCPPFSLHLLSTLLSSSVPFSLFSLSPFFFLLLLSSFLSSPSILSSFFSCPPFSLLPLSYILSSPVPLSLSSPSIHSSFFFSCPFLSLFPLFTLLSSSSPVPFSLYPLFFLLLLSSFLSSPFVLSSFFFTYPPFSLLLLSSLLSSSTLPPFTFFFAYPSFHPHHPSSLSLIFPSFPLLHSPFLPRTYIRFFPLPPSSLSSSSFFSLLPFPFFSTFFPPSFCPHHYLSKIRPGVLPLKPSRVLRELRESPSREKESHLLAFHGELSR</sequence>
<keyword evidence="1" id="KW-0472">Membrane</keyword>
<feature type="transmembrane region" description="Helical" evidence="1">
    <location>
        <begin position="189"/>
        <end position="207"/>
    </location>
</feature>
<dbReference type="AlphaFoldDB" id="A0A423TF60"/>
<feature type="transmembrane region" description="Helical" evidence="1">
    <location>
        <begin position="139"/>
        <end position="169"/>
    </location>
</feature>
<organism evidence="2 3">
    <name type="scientific">Penaeus vannamei</name>
    <name type="common">Whiteleg shrimp</name>
    <name type="synonym">Litopenaeus vannamei</name>
    <dbReference type="NCBI Taxonomy" id="6689"/>
    <lineage>
        <taxon>Eukaryota</taxon>
        <taxon>Metazoa</taxon>
        <taxon>Ecdysozoa</taxon>
        <taxon>Arthropoda</taxon>
        <taxon>Crustacea</taxon>
        <taxon>Multicrustacea</taxon>
        <taxon>Malacostraca</taxon>
        <taxon>Eumalacostraca</taxon>
        <taxon>Eucarida</taxon>
        <taxon>Decapoda</taxon>
        <taxon>Dendrobranchiata</taxon>
        <taxon>Penaeoidea</taxon>
        <taxon>Penaeidae</taxon>
        <taxon>Penaeus</taxon>
    </lineage>
</organism>
<proteinExistence type="predicted"/>
<keyword evidence="1" id="KW-0812">Transmembrane</keyword>
<dbReference type="EMBL" id="QCYY01001808">
    <property type="protein sequence ID" value="ROT75139.1"/>
    <property type="molecule type" value="Genomic_DNA"/>
</dbReference>
<dbReference type="Proteomes" id="UP000283509">
    <property type="component" value="Unassembled WGS sequence"/>
</dbReference>
<evidence type="ECO:0000256" key="1">
    <source>
        <dbReference type="SAM" id="Phobius"/>
    </source>
</evidence>
<reference evidence="2 3" key="1">
    <citation type="submission" date="2018-04" db="EMBL/GenBank/DDBJ databases">
        <authorList>
            <person name="Zhang X."/>
            <person name="Yuan J."/>
            <person name="Li F."/>
            <person name="Xiang J."/>
        </authorList>
    </citation>
    <scope>NUCLEOTIDE SEQUENCE [LARGE SCALE GENOMIC DNA]</scope>
    <source>
        <tissue evidence="2">Muscle</tissue>
    </source>
</reference>
<accession>A0A423TF60</accession>
<reference evidence="2 3" key="2">
    <citation type="submission" date="2019-01" db="EMBL/GenBank/DDBJ databases">
        <title>The decoding of complex shrimp genome reveals the adaptation for benthos swimmer, frequently molting mechanism and breeding impact on genome.</title>
        <authorList>
            <person name="Sun Y."/>
            <person name="Gao Y."/>
            <person name="Yu Y."/>
        </authorList>
    </citation>
    <scope>NUCLEOTIDE SEQUENCE [LARGE SCALE GENOMIC DNA]</scope>
    <source>
        <tissue evidence="2">Muscle</tissue>
    </source>
</reference>
<keyword evidence="3" id="KW-1185">Reference proteome</keyword>
<protein>
    <submittedName>
        <fullName evidence="2">Uncharacterized protein</fullName>
    </submittedName>
</protein>